<dbReference type="SUPFAM" id="SSF55961">
    <property type="entry name" value="Bet v1-like"/>
    <property type="match status" value="1"/>
</dbReference>
<dbReference type="RefSeq" id="WP_073366771.1">
    <property type="nucleotide sequence ID" value="NZ_FNTL01000004.1"/>
</dbReference>
<evidence type="ECO:0000313" key="2">
    <source>
        <dbReference type="Proteomes" id="UP000183407"/>
    </source>
</evidence>
<dbReference type="InterPro" id="IPR023393">
    <property type="entry name" value="START-like_dom_sf"/>
</dbReference>
<name>A0A1H4RW33_RHOJO</name>
<dbReference type="OrthoDB" id="8417725at2"/>
<proteinExistence type="predicted"/>
<gene>
    <name evidence="1" type="ORF">SAMN04490220_1437</name>
</gene>
<dbReference type="EMBL" id="FNTL01000004">
    <property type="protein sequence ID" value="SEC36110.1"/>
    <property type="molecule type" value="Genomic_DNA"/>
</dbReference>
<reference evidence="2" key="1">
    <citation type="submission" date="2016-10" db="EMBL/GenBank/DDBJ databases">
        <authorList>
            <person name="Varghese N."/>
        </authorList>
    </citation>
    <scope>NUCLEOTIDE SEQUENCE [LARGE SCALE GENOMIC DNA]</scope>
    <source>
        <strain evidence="2">DSM 44719</strain>
    </source>
</reference>
<organism evidence="1 2">
    <name type="scientific">Rhodococcus jostii</name>
    <dbReference type="NCBI Taxonomy" id="132919"/>
    <lineage>
        <taxon>Bacteria</taxon>
        <taxon>Bacillati</taxon>
        <taxon>Actinomycetota</taxon>
        <taxon>Actinomycetes</taxon>
        <taxon>Mycobacteriales</taxon>
        <taxon>Nocardiaceae</taxon>
        <taxon>Rhodococcus</taxon>
    </lineage>
</organism>
<dbReference type="AlphaFoldDB" id="A0A1H4RW33"/>
<dbReference type="CDD" id="cd07814">
    <property type="entry name" value="SRPBCC_CalC_Aha1-like"/>
    <property type="match status" value="1"/>
</dbReference>
<evidence type="ECO:0008006" key="3">
    <source>
        <dbReference type="Google" id="ProtNLM"/>
    </source>
</evidence>
<accession>A0A1H4RW33</accession>
<dbReference type="Gene3D" id="3.30.530.20">
    <property type="match status" value="1"/>
</dbReference>
<dbReference type="Proteomes" id="UP000183407">
    <property type="component" value="Unassembled WGS sequence"/>
</dbReference>
<sequence>MSKNFEIRREVVLDATPEDVFAAVTSGTGGWMFPTELDPGVGSEGPDDPTVVAWEPPRKFAVRQEGPDGWFNALEYLIEARDGGTAALRYVHSGIFTDDWDAQYDGADKHTTFYLHSLGQYVRYFPGRAATYIAADGPAASSDPEAMSTLRTALGLSGTSTPGDTVSVDVPGFGILDGVVDYLTPYFLGIRTADALFRFYGRNAFGGTVDAAHHLFADDADAADQEKSQDAWKSWLDNVFA</sequence>
<protein>
    <recommendedName>
        <fullName evidence="3">Activator of Hsp90 ATPase homolog 1-like protein</fullName>
    </recommendedName>
</protein>
<evidence type="ECO:0000313" key="1">
    <source>
        <dbReference type="EMBL" id="SEC36110.1"/>
    </source>
</evidence>